<name>A0A3S7L474_NILLU</name>
<dbReference type="AlphaFoldDB" id="A0A3S7L474"/>
<dbReference type="PANTHER" id="PTHR11157:SF103">
    <property type="entry name" value="ELONGATION OF VERY LONG CHAIN FATTY ACIDS PROTEIN"/>
    <property type="match status" value="1"/>
</dbReference>
<dbReference type="PROSITE" id="PS01188">
    <property type="entry name" value="ELO"/>
    <property type="match status" value="1"/>
</dbReference>
<evidence type="ECO:0000256" key="8">
    <source>
        <dbReference type="ARBA" id="ARBA00023136"/>
    </source>
</evidence>
<keyword evidence="4 10" id="KW-0812">Transmembrane</keyword>
<dbReference type="InterPro" id="IPR002076">
    <property type="entry name" value="ELO_fam"/>
</dbReference>
<dbReference type="GO" id="GO:0042761">
    <property type="term" value="P:very long-chain fatty acid biosynthetic process"/>
    <property type="evidence" value="ECO:0007669"/>
    <property type="project" value="TreeGrafter"/>
</dbReference>
<evidence type="ECO:0000256" key="5">
    <source>
        <dbReference type="ARBA" id="ARBA00022832"/>
    </source>
</evidence>
<keyword evidence="9 10" id="KW-0275">Fatty acid biosynthesis</keyword>
<dbReference type="GO" id="GO:0019367">
    <property type="term" value="P:fatty acid elongation, saturated fatty acid"/>
    <property type="evidence" value="ECO:0007669"/>
    <property type="project" value="TreeGrafter"/>
</dbReference>
<dbReference type="GO" id="GO:0030148">
    <property type="term" value="P:sphingolipid biosynthetic process"/>
    <property type="evidence" value="ECO:0007669"/>
    <property type="project" value="TreeGrafter"/>
</dbReference>
<dbReference type="EC" id="2.3.1.199" evidence="10"/>
<keyword evidence="5 10" id="KW-0276">Fatty acid metabolism</keyword>
<organism evidence="11">
    <name type="scientific">Nilaparvata lugens</name>
    <name type="common">Brown planthopper</name>
    <dbReference type="NCBI Taxonomy" id="108931"/>
    <lineage>
        <taxon>Eukaryota</taxon>
        <taxon>Metazoa</taxon>
        <taxon>Ecdysozoa</taxon>
        <taxon>Arthropoda</taxon>
        <taxon>Hexapoda</taxon>
        <taxon>Insecta</taxon>
        <taxon>Pterygota</taxon>
        <taxon>Neoptera</taxon>
        <taxon>Paraneoptera</taxon>
        <taxon>Hemiptera</taxon>
        <taxon>Auchenorrhyncha</taxon>
        <taxon>Fulgoroidea</taxon>
        <taxon>Delphacidae</taxon>
        <taxon>Delphacinae</taxon>
        <taxon>Nilaparvata</taxon>
    </lineage>
</organism>
<dbReference type="InterPro" id="IPR030457">
    <property type="entry name" value="ELO_CS"/>
</dbReference>
<keyword evidence="6 10" id="KW-1133">Transmembrane helix</keyword>
<dbReference type="GO" id="GO:0009922">
    <property type="term" value="F:fatty acid elongase activity"/>
    <property type="evidence" value="ECO:0007669"/>
    <property type="project" value="UniProtKB-EC"/>
</dbReference>
<evidence type="ECO:0000256" key="9">
    <source>
        <dbReference type="ARBA" id="ARBA00023160"/>
    </source>
</evidence>
<feature type="transmembrane region" description="Helical" evidence="10">
    <location>
        <begin position="68"/>
        <end position="86"/>
    </location>
</feature>
<keyword evidence="2 10" id="KW-0444">Lipid biosynthesis</keyword>
<feature type="transmembrane region" description="Helical" evidence="10">
    <location>
        <begin position="27"/>
        <end position="48"/>
    </location>
</feature>
<evidence type="ECO:0000256" key="10">
    <source>
        <dbReference type="RuleBase" id="RU361115"/>
    </source>
</evidence>
<feature type="transmembrane region" description="Helical" evidence="10">
    <location>
        <begin position="118"/>
        <end position="137"/>
    </location>
</feature>
<gene>
    <name evidence="11" type="primary">ELO</name>
</gene>
<protein>
    <recommendedName>
        <fullName evidence="10">Elongation of very long chain fatty acids protein</fullName>
        <ecNumber evidence="10">2.3.1.199</ecNumber>
    </recommendedName>
    <alternativeName>
        <fullName evidence="10">Very-long-chain 3-oxoacyl-CoA synthase</fullName>
    </alternativeName>
</protein>
<feature type="transmembrane region" description="Helical" evidence="10">
    <location>
        <begin position="242"/>
        <end position="259"/>
    </location>
</feature>
<comment type="subcellular location">
    <subcellularLocation>
        <location evidence="1">Membrane</location>
        <topology evidence="1">Multi-pass membrane protein</topology>
    </subcellularLocation>
</comment>
<dbReference type="GO" id="GO:0034625">
    <property type="term" value="P:fatty acid elongation, monounsaturated fatty acid"/>
    <property type="evidence" value="ECO:0007669"/>
    <property type="project" value="TreeGrafter"/>
</dbReference>
<reference evidence="11" key="1">
    <citation type="submission" date="2017-11" db="EMBL/GenBank/DDBJ databases">
        <title>The fatty acid elongase gene family in the brown planthopper, Nilaparvata lugens.</title>
        <authorList>
            <person name="Li D.-T."/>
            <person name="Zhang C.-X."/>
        </authorList>
    </citation>
    <scope>NUCLEOTIDE SEQUENCE</scope>
    <source>
        <strain evidence="11">NlELOj</strain>
    </source>
</reference>
<dbReference type="OrthoDB" id="434092at2759"/>
<dbReference type="GO" id="GO:0005789">
    <property type="term" value="C:endoplasmic reticulum membrane"/>
    <property type="evidence" value="ECO:0007669"/>
    <property type="project" value="TreeGrafter"/>
</dbReference>
<accession>A0A3S7L474</accession>
<dbReference type="PANTHER" id="PTHR11157">
    <property type="entry name" value="FATTY ACID ACYL TRANSFERASE-RELATED"/>
    <property type="match status" value="1"/>
</dbReference>
<feature type="transmembrane region" description="Helical" evidence="10">
    <location>
        <begin position="171"/>
        <end position="191"/>
    </location>
</feature>
<keyword evidence="3 10" id="KW-0808">Transferase</keyword>
<evidence type="ECO:0000256" key="7">
    <source>
        <dbReference type="ARBA" id="ARBA00023098"/>
    </source>
</evidence>
<evidence type="ECO:0000313" key="11">
    <source>
        <dbReference type="EMBL" id="AWJ25044.1"/>
    </source>
</evidence>
<dbReference type="Pfam" id="PF01151">
    <property type="entry name" value="ELO"/>
    <property type="match status" value="1"/>
</dbReference>
<dbReference type="GO" id="GO:0034626">
    <property type="term" value="P:fatty acid elongation, polyunsaturated fatty acid"/>
    <property type="evidence" value="ECO:0007669"/>
    <property type="project" value="TreeGrafter"/>
</dbReference>
<dbReference type="EMBL" id="MG573182">
    <property type="protein sequence ID" value="AWJ25044.1"/>
    <property type="molecule type" value="mRNA"/>
</dbReference>
<keyword evidence="8 10" id="KW-0472">Membrane</keyword>
<keyword evidence="7 10" id="KW-0443">Lipid metabolism</keyword>
<feature type="transmembrane region" description="Helical" evidence="10">
    <location>
        <begin position="211"/>
        <end position="230"/>
    </location>
</feature>
<evidence type="ECO:0000256" key="1">
    <source>
        <dbReference type="ARBA" id="ARBA00004141"/>
    </source>
</evidence>
<evidence type="ECO:0000256" key="3">
    <source>
        <dbReference type="ARBA" id="ARBA00022679"/>
    </source>
</evidence>
<comment type="catalytic activity">
    <reaction evidence="10">
        <text>a very-long-chain acyl-CoA + malonyl-CoA + H(+) = a very-long-chain 3-oxoacyl-CoA + CO2 + CoA</text>
        <dbReference type="Rhea" id="RHEA:32727"/>
        <dbReference type="ChEBI" id="CHEBI:15378"/>
        <dbReference type="ChEBI" id="CHEBI:16526"/>
        <dbReference type="ChEBI" id="CHEBI:57287"/>
        <dbReference type="ChEBI" id="CHEBI:57384"/>
        <dbReference type="ChEBI" id="CHEBI:90725"/>
        <dbReference type="ChEBI" id="CHEBI:90736"/>
        <dbReference type="EC" id="2.3.1.199"/>
    </reaction>
</comment>
<evidence type="ECO:0000256" key="6">
    <source>
        <dbReference type="ARBA" id="ARBA00022989"/>
    </source>
</evidence>
<proteinExistence type="evidence at transcript level"/>
<evidence type="ECO:0000256" key="2">
    <source>
        <dbReference type="ARBA" id="ARBA00022516"/>
    </source>
</evidence>
<evidence type="ECO:0000256" key="4">
    <source>
        <dbReference type="ARBA" id="ARBA00022692"/>
    </source>
</evidence>
<sequence>METMDSRNETFLIEERSKLEDNYVDSLFLMNSPYPIAVIMASYFYFILKFGPQYMEHRKPYSLKNLMLVYNFIQVVYNGWFLFWLVSSSGFLQYLFSQSCFHEPLVDLNFRLKFLNGVWIWFLLKVIDLMDTVIFVLRKKQNQVTFLHVYHHTSVVVSCWAHIKYVRGEQAVMIGLFNSLVHTAMYMYYLLSALGPSVQPYLWWKKHITKLQLVQFVGVTSWFVGITLGCRHRFEDKMYNGYSIAQCIMFFCLFLKFYYDSYNSNKTKQLEKNKTS</sequence>
<comment type="similarity">
    <text evidence="10">Belongs to the ELO family.</text>
</comment>